<dbReference type="AlphaFoldDB" id="A0AAV9GRF0"/>
<evidence type="ECO:0000313" key="2">
    <source>
        <dbReference type="Proteomes" id="UP001321760"/>
    </source>
</evidence>
<accession>A0AAV9GRF0</accession>
<dbReference type="EMBL" id="MU865930">
    <property type="protein sequence ID" value="KAK4450858.1"/>
    <property type="molecule type" value="Genomic_DNA"/>
</dbReference>
<reference evidence="1" key="2">
    <citation type="submission" date="2023-05" db="EMBL/GenBank/DDBJ databases">
        <authorList>
            <consortium name="Lawrence Berkeley National Laboratory"/>
            <person name="Steindorff A."/>
            <person name="Hensen N."/>
            <person name="Bonometti L."/>
            <person name="Westerberg I."/>
            <person name="Brannstrom I.O."/>
            <person name="Guillou S."/>
            <person name="Cros-Aarteil S."/>
            <person name="Calhoun S."/>
            <person name="Haridas S."/>
            <person name="Kuo A."/>
            <person name="Mondo S."/>
            <person name="Pangilinan J."/>
            <person name="Riley R."/>
            <person name="Labutti K."/>
            <person name="Andreopoulos B."/>
            <person name="Lipzen A."/>
            <person name="Chen C."/>
            <person name="Yanf M."/>
            <person name="Daum C."/>
            <person name="Ng V."/>
            <person name="Clum A."/>
            <person name="Ohm R."/>
            <person name="Martin F."/>
            <person name="Silar P."/>
            <person name="Natvig D."/>
            <person name="Lalanne C."/>
            <person name="Gautier V."/>
            <person name="Ament-Velasquez S.L."/>
            <person name="Kruys A."/>
            <person name="Hutchinson M.I."/>
            <person name="Powell A.J."/>
            <person name="Barry K."/>
            <person name="Miller A.N."/>
            <person name="Grigoriev I.V."/>
            <person name="Debuchy R."/>
            <person name="Gladieux P."/>
            <person name="Thoren M.H."/>
            <person name="Johannesson H."/>
        </authorList>
    </citation>
    <scope>NUCLEOTIDE SEQUENCE</scope>
    <source>
        <strain evidence="1">PSN243</strain>
    </source>
</reference>
<keyword evidence="2" id="KW-1185">Reference proteome</keyword>
<protein>
    <submittedName>
        <fullName evidence="1">Uncharacterized protein</fullName>
    </submittedName>
</protein>
<name>A0AAV9GRF0_9PEZI</name>
<sequence>MGNFRFLATSLSVIAFLSFLFVSHQARFRKTRLSERLPGCLAATADSDLCPSSSIWISLISAIGQSQGAVRAGSCLAGHGPTTHVGGEGWPSELDNGFSGLWVIGGRFVLAGQCQESQHSV</sequence>
<comment type="caution">
    <text evidence="1">The sequence shown here is derived from an EMBL/GenBank/DDBJ whole genome shotgun (WGS) entry which is preliminary data.</text>
</comment>
<proteinExistence type="predicted"/>
<reference evidence="1" key="1">
    <citation type="journal article" date="2023" name="Mol. Phylogenet. Evol.">
        <title>Genome-scale phylogeny and comparative genomics of the fungal order Sordariales.</title>
        <authorList>
            <person name="Hensen N."/>
            <person name="Bonometti L."/>
            <person name="Westerberg I."/>
            <person name="Brannstrom I.O."/>
            <person name="Guillou S."/>
            <person name="Cros-Aarteil S."/>
            <person name="Calhoun S."/>
            <person name="Haridas S."/>
            <person name="Kuo A."/>
            <person name="Mondo S."/>
            <person name="Pangilinan J."/>
            <person name="Riley R."/>
            <person name="LaButti K."/>
            <person name="Andreopoulos B."/>
            <person name="Lipzen A."/>
            <person name="Chen C."/>
            <person name="Yan M."/>
            <person name="Daum C."/>
            <person name="Ng V."/>
            <person name="Clum A."/>
            <person name="Steindorff A."/>
            <person name="Ohm R.A."/>
            <person name="Martin F."/>
            <person name="Silar P."/>
            <person name="Natvig D.O."/>
            <person name="Lalanne C."/>
            <person name="Gautier V."/>
            <person name="Ament-Velasquez S.L."/>
            <person name="Kruys A."/>
            <person name="Hutchinson M.I."/>
            <person name="Powell A.J."/>
            <person name="Barry K."/>
            <person name="Miller A.N."/>
            <person name="Grigoriev I.V."/>
            <person name="Debuchy R."/>
            <person name="Gladieux P."/>
            <person name="Hiltunen Thoren M."/>
            <person name="Johannesson H."/>
        </authorList>
    </citation>
    <scope>NUCLEOTIDE SEQUENCE</scope>
    <source>
        <strain evidence="1">PSN243</strain>
    </source>
</reference>
<gene>
    <name evidence="1" type="ORF">QBC34DRAFT_60121</name>
</gene>
<dbReference type="Proteomes" id="UP001321760">
    <property type="component" value="Unassembled WGS sequence"/>
</dbReference>
<organism evidence="1 2">
    <name type="scientific">Podospora aff. communis PSN243</name>
    <dbReference type="NCBI Taxonomy" id="3040156"/>
    <lineage>
        <taxon>Eukaryota</taxon>
        <taxon>Fungi</taxon>
        <taxon>Dikarya</taxon>
        <taxon>Ascomycota</taxon>
        <taxon>Pezizomycotina</taxon>
        <taxon>Sordariomycetes</taxon>
        <taxon>Sordariomycetidae</taxon>
        <taxon>Sordariales</taxon>
        <taxon>Podosporaceae</taxon>
        <taxon>Podospora</taxon>
    </lineage>
</organism>
<evidence type="ECO:0000313" key="1">
    <source>
        <dbReference type="EMBL" id="KAK4450858.1"/>
    </source>
</evidence>